<evidence type="ECO:0000313" key="2">
    <source>
        <dbReference type="EMBL" id="KAH7290797.1"/>
    </source>
</evidence>
<dbReference type="OMA" id="IEMVEMQ"/>
<dbReference type="AlphaFoldDB" id="A0A8T2R488"/>
<gene>
    <name evidence="2" type="ORF">KP509_30G064000</name>
</gene>
<protein>
    <submittedName>
        <fullName evidence="2">Uncharacterized protein</fullName>
    </submittedName>
</protein>
<dbReference type="Proteomes" id="UP000825935">
    <property type="component" value="Chromosome 30"/>
</dbReference>
<proteinExistence type="predicted"/>
<reference evidence="2" key="1">
    <citation type="submission" date="2021-08" db="EMBL/GenBank/DDBJ databases">
        <title>WGS assembly of Ceratopteris richardii.</title>
        <authorList>
            <person name="Marchant D.B."/>
            <person name="Chen G."/>
            <person name="Jenkins J."/>
            <person name="Shu S."/>
            <person name="Leebens-Mack J."/>
            <person name="Grimwood J."/>
            <person name="Schmutz J."/>
            <person name="Soltis P."/>
            <person name="Soltis D."/>
            <person name="Chen Z.-H."/>
        </authorList>
    </citation>
    <scope>NUCLEOTIDE SEQUENCE</scope>
    <source>
        <strain evidence="2">Whitten #5841</strain>
        <tissue evidence="2">Leaf</tissue>
    </source>
</reference>
<name>A0A8T2R488_CERRI</name>
<feature type="compositionally biased region" description="Basic residues" evidence="1">
    <location>
        <begin position="165"/>
        <end position="174"/>
    </location>
</feature>
<dbReference type="OrthoDB" id="1937859at2759"/>
<evidence type="ECO:0000313" key="3">
    <source>
        <dbReference type="Proteomes" id="UP000825935"/>
    </source>
</evidence>
<comment type="caution">
    <text evidence="2">The sequence shown here is derived from an EMBL/GenBank/DDBJ whole genome shotgun (WGS) entry which is preliminary data.</text>
</comment>
<feature type="region of interest" description="Disordered" evidence="1">
    <location>
        <begin position="164"/>
        <end position="193"/>
    </location>
</feature>
<dbReference type="PANTHER" id="PTHR31903:SF6">
    <property type="entry name" value="F12F1.11-RELATED"/>
    <property type="match status" value="1"/>
</dbReference>
<sequence>MSPSLGRFKSKASHTTSDGKLLEQYLLSPRFLPEAAVSLVSSLSCEEKAILIYLLLIGRNSLPSSAVSVDVFDSPWKPWRSAYPKAGKGQEFTSSSLLSSPLASIIADDLPMSSSLAPCKCKAGVICGCFFCYACYWKRWTASPNRDIINDILDVVESIPLKGDRMKKKKKKKKTNADEDALEQSAKKSPASWNQITVSSEELVPNDEGPSDANANVPLDSGSRFLCDIQDVPIAIARKASTRCRKRLFRTMKQKQNFTTDPHSDALQHEVSSSFPEGEIHNHSQTIAMEMTSEAPSFTAFAFASPDFEGKNCERPHQYLRSTKRRTNQVLPLNYEDGSVSGSEKFQESVIGSGVAHSCMSPTAADAGLGSRGLLGRVFPDTLGRIASRLWDLVSVRSRSHSVEYH</sequence>
<dbReference type="EMBL" id="CM035435">
    <property type="protein sequence ID" value="KAH7290797.1"/>
    <property type="molecule type" value="Genomic_DNA"/>
</dbReference>
<organism evidence="2 3">
    <name type="scientific">Ceratopteris richardii</name>
    <name type="common">Triangle waterfern</name>
    <dbReference type="NCBI Taxonomy" id="49495"/>
    <lineage>
        <taxon>Eukaryota</taxon>
        <taxon>Viridiplantae</taxon>
        <taxon>Streptophyta</taxon>
        <taxon>Embryophyta</taxon>
        <taxon>Tracheophyta</taxon>
        <taxon>Polypodiopsida</taxon>
        <taxon>Polypodiidae</taxon>
        <taxon>Polypodiales</taxon>
        <taxon>Pteridineae</taxon>
        <taxon>Pteridaceae</taxon>
        <taxon>Parkerioideae</taxon>
        <taxon>Ceratopteris</taxon>
    </lineage>
</organism>
<keyword evidence="3" id="KW-1185">Reference proteome</keyword>
<dbReference type="PANTHER" id="PTHR31903">
    <property type="entry name" value="F12F1.11-RELATED"/>
    <property type="match status" value="1"/>
</dbReference>
<accession>A0A8T2R488</accession>
<evidence type="ECO:0000256" key="1">
    <source>
        <dbReference type="SAM" id="MobiDB-lite"/>
    </source>
</evidence>